<proteinExistence type="predicted"/>
<evidence type="ECO:0000313" key="1">
    <source>
        <dbReference type="Proteomes" id="UP000887580"/>
    </source>
</evidence>
<reference evidence="2" key="1">
    <citation type="submission" date="2022-11" db="UniProtKB">
        <authorList>
            <consortium name="WormBaseParasite"/>
        </authorList>
    </citation>
    <scope>IDENTIFICATION</scope>
</reference>
<name>A0AC35GLB1_9BILA</name>
<evidence type="ECO:0000313" key="2">
    <source>
        <dbReference type="WBParaSite" id="PS1159_v2.g6066.t1"/>
    </source>
</evidence>
<dbReference type="Proteomes" id="UP000887580">
    <property type="component" value="Unplaced"/>
</dbReference>
<protein>
    <submittedName>
        <fullName evidence="2">Retrotransposon Copia-like N-terminal domain-containing protein</fullName>
    </submittedName>
</protein>
<organism evidence="1 2">
    <name type="scientific">Panagrolaimus sp. PS1159</name>
    <dbReference type="NCBI Taxonomy" id="55785"/>
    <lineage>
        <taxon>Eukaryota</taxon>
        <taxon>Metazoa</taxon>
        <taxon>Ecdysozoa</taxon>
        <taxon>Nematoda</taxon>
        <taxon>Chromadorea</taxon>
        <taxon>Rhabditida</taxon>
        <taxon>Tylenchina</taxon>
        <taxon>Panagrolaimomorpha</taxon>
        <taxon>Panagrolaimoidea</taxon>
        <taxon>Panagrolaimidae</taxon>
        <taxon>Panagrolaimus</taxon>
    </lineage>
</organism>
<accession>A0AC35GLB1</accession>
<dbReference type="WBParaSite" id="PS1159_v2.g6066.t1">
    <property type="protein sequence ID" value="PS1159_v2.g6066.t1"/>
    <property type="gene ID" value="PS1159_v2.g6066"/>
</dbReference>
<sequence length="74" mass="8631">MNPDGSRRAPPIPTAHWNVYIRVANNMLRTGNSYEAWHRALKVLIQSEHLSIWRFTVIIRFLTQCANKIKFGSH</sequence>